<reference evidence="2 3" key="1">
    <citation type="submission" date="2014-12" db="EMBL/GenBank/DDBJ databases">
        <title>Genome assembly of Enhygromyxa salina DSM 15201.</title>
        <authorList>
            <person name="Sharma G."/>
            <person name="Subramanian S."/>
        </authorList>
    </citation>
    <scope>NUCLEOTIDE SEQUENCE [LARGE SCALE GENOMIC DNA]</scope>
    <source>
        <strain evidence="2 3">DSM 15201</strain>
    </source>
</reference>
<dbReference type="InterPro" id="IPR036034">
    <property type="entry name" value="PDZ_sf"/>
</dbReference>
<accession>A0A0C2CYH5</accession>
<evidence type="ECO:0008006" key="4">
    <source>
        <dbReference type="Google" id="ProtNLM"/>
    </source>
</evidence>
<gene>
    <name evidence="2" type="ORF">DB30_00863</name>
</gene>
<dbReference type="SUPFAM" id="SSF50156">
    <property type="entry name" value="PDZ domain-like"/>
    <property type="match status" value="1"/>
</dbReference>
<feature type="region of interest" description="Disordered" evidence="1">
    <location>
        <begin position="1"/>
        <end position="41"/>
    </location>
</feature>
<sequence>MACEARSSEQTREVVDEAARTAERGVEQAKRGLGEARDEAREGIANARDRFGVDEKVADARRGIANGWDEAAQEFAALGEAGRAHAEALGDKIDEAGRASFEVAPDAVICTDAPSRVCKIDPELIAKLTAEPKLLVNEVSLWPKRGATGQGLQLVRLRAQSLTTMLGLREGDILLSVNGAELGSFDAIRALDQALAGKDEATLVYERDGQRGELTLMQQSP</sequence>
<dbReference type="AlphaFoldDB" id="A0A0C2CYH5"/>
<evidence type="ECO:0000313" key="3">
    <source>
        <dbReference type="Proteomes" id="UP000031599"/>
    </source>
</evidence>
<evidence type="ECO:0000256" key="1">
    <source>
        <dbReference type="SAM" id="MobiDB-lite"/>
    </source>
</evidence>
<proteinExistence type="predicted"/>
<name>A0A0C2CYH5_9BACT</name>
<protein>
    <recommendedName>
        <fullName evidence="4">PDZ domain-containing protein</fullName>
    </recommendedName>
</protein>
<dbReference type="EMBL" id="JMCC02000113">
    <property type="protein sequence ID" value="KIG12907.1"/>
    <property type="molecule type" value="Genomic_DNA"/>
</dbReference>
<evidence type="ECO:0000313" key="2">
    <source>
        <dbReference type="EMBL" id="KIG12907.1"/>
    </source>
</evidence>
<organism evidence="2 3">
    <name type="scientific">Enhygromyxa salina</name>
    <dbReference type="NCBI Taxonomy" id="215803"/>
    <lineage>
        <taxon>Bacteria</taxon>
        <taxon>Pseudomonadati</taxon>
        <taxon>Myxococcota</taxon>
        <taxon>Polyangia</taxon>
        <taxon>Nannocystales</taxon>
        <taxon>Nannocystaceae</taxon>
        <taxon>Enhygromyxa</taxon>
    </lineage>
</organism>
<dbReference type="Gene3D" id="2.30.42.10">
    <property type="match status" value="1"/>
</dbReference>
<comment type="caution">
    <text evidence="2">The sequence shown here is derived from an EMBL/GenBank/DDBJ whole genome shotgun (WGS) entry which is preliminary data.</text>
</comment>
<dbReference type="Proteomes" id="UP000031599">
    <property type="component" value="Unassembled WGS sequence"/>
</dbReference>